<proteinExistence type="predicted"/>
<comment type="caution">
    <text evidence="1">The sequence shown here is derived from an EMBL/GenBank/DDBJ whole genome shotgun (WGS) entry which is preliminary data.</text>
</comment>
<sequence>MAAVMRGQQRKGFSSAKCKVCVRPGWAWVGRRWTLADNAHFQTFRTLASGLGLGRRHLLPWLCLQQVLALLRTPVLSGILMSFL</sequence>
<organism evidence="1 2">
    <name type="scientific">Pleurodeles waltl</name>
    <name type="common">Iberian ribbed newt</name>
    <dbReference type="NCBI Taxonomy" id="8319"/>
    <lineage>
        <taxon>Eukaryota</taxon>
        <taxon>Metazoa</taxon>
        <taxon>Chordata</taxon>
        <taxon>Craniata</taxon>
        <taxon>Vertebrata</taxon>
        <taxon>Euteleostomi</taxon>
        <taxon>Amphibia</taxon>
        <taxon>Batrachia</taxon>
        <taxon>Caudata</taxon>
        <taxon>Salamandroidea</taxon>
        <taxon>Salamandridae</taxon>
        <taxon>Pleurodelinae</taxon>
        <taxon>Pleurodeles</taxon>
    </lineage>
</organism>
<reference evidence="1" key="1">
    <citation type="journal article" date="2022" name="bioRxiv">
        <title>Sequencing and chromosome-scale assembly of the giantPleurodeles waltlgenome.</title>
        <authorList>
            <person name="Brown T."/>
            <person name="Elewa A."/>
            <person name="Iarovenko S."/>
            <person name="Subramanian E."/>
            <person name="Araus A.J."/>
            <person name="Petzold A."/>
            <person name="Susuki M."/>
            <person name="Suzuki K.-i.T."/>
            <person name="Hayashi T."/>
            <person name="Toyoda A."/>
            <person name="Oliveira C."/>
            <person name="Osipova E."/>
            <person name="Leigh N.D."/>
            <person name="Simon A."/>
            <person name="Yun M.H."/>
        </authorList>
    </citation>
    <scope>NUCLEOTIDE SEQUENCE</scope>
    <source>
        <strain evidence="1">20211129_DDA</strain>
        <tissue evidence="1">Liver</tissue>
    </source>
</reference>
<dbReference type="AlphaFoldDB" id="A0AAV7TS48"/>
<accession>A0AAV7TS48</accession>
<name>A0AAV7TS48_PLEWA</name>
<protein>
    <submittedName>
        <fullName evidence="1">Uncharacterized protein</fullName>
    </submittedName>
</protein>
<evidence type="ECO:0000313" key="2">
    <source>
        <dbReference type="Proteomes" id="UP001066276"/>
    </source>
</evidence>
<evidence type="ECO:0000313" key="1">
    <source>
        <dbReference type="EMBL" id="KAJ1179422.1"/>
    </source>
</evidence>
<gene>
    <name evidence="1" type="ORF">NDU88_004656</name>
</gene>
<keyword evidence="2" id="KW-1185">Reference proteome</keyword>
<dbReference type="EMBL" id="JANPWB010000006">
    <property type="protein sequence ID" value="KAJ1179422.1"/>
    <property type="molecule type" value="Genomic_DNA"/>
</dbReference>
<dbReference type="Proteomes" id="UP001066276">
    <property type="component" value="Chromosome 3_2"/>
</dbReference>